<proteinExistence type="predicted"/>
<accession>A0ABP4A1D8</accession>
<comment type="caution">
    <text evidence="1">The sequence shown here is derived from an EMBL/GenBank/DDBJ whole genome shotgun (WGS) entry which is preliminary data.</text>
</comment>
<evidence type="ECO:0000313" key="1">
    <source>
        <dbReference type="EMBL" id="GAA0929557.1"/>
    </source>
</evidence>
<organism evidence="1 2">
    <name type="scientific">Kribbella koreensis</name>
    <dbReference type="NCBI Taxonomy" id="57909"/>
    <lineage>
        <taxon>Bacteria</taxon>
        <taxon>Bacillati</taxon>
        <taxon>Actinomycetota</taxon>
        <taxon>Actinomycetes</taxon>
        <taxon>Propionibacteriales</taxon>
        <taxon>Kribbellaceae</taxon>
        <taxon>Kribbella</taxon>
    </lineage>
</organism>
<dbReference type="Proteomes" id="UP001500542">
    <property type="component" value="Unassembled WGS sequence"/>
</dbReference>
<sequence length="63" mass="6595">MAGANGAAPFDPGASWALTSICCIRRPPAHHLVKLHATSAGAEADVPGWMLKRRTAAMQVTPE</sequence>
<reference evidence="2" key="1">
    <citation type="journal article" date="2019" name="Int. J. Syst. Evol. Microbiol.">
        <title>The Global Catalogue of Microorganisms (GCM) 10K type strain sequencing project: providing services to taxonomists for standard genome sequencing and annotation.</title>
        <authorList>
            <consortium name="The Broad Institute Genomics Platform"/>
            <consortium name="The Broad Institute Genome Sequencing Center for Infectious Disease"/>
            <person name="Wu L."/>
            <person name="Ma J."/>
        </authorList>
    </citation>
    <scope>NUCLEOTIDE SEQUENCE [LARGE SCALE GENOMIC DNA]</scope>
    <source>
        <strain evidence="2">JCM 10977</strain>
    </source>
</reference>
<gene>
    <name evidence="1" type="ORF">GCM10009554_12000</name>
</gene>
<dbReference type="EMBL" id="BAAAHK010000003">
    <property type="protein sequence ID" value="GAA0929557.1"/>
    <property type="molecule type" value="Genomic_DNA"/>
</dbReference>
<keyword evidence="2" id="KW-1185">Reference proteome</keyword>
<name>A0ABP4A1D8_9ACTN</name>
<evidence type="ECO:0000313" key="2">
    <source>
        <dbReference type="Proteomes" id="UP001500542"/>
    </source>
</evidence>
<protein>
    <submittedName>
        <fullName evidence="1">Uncharacterized protein</fullName>
    </submittedName>
</protein>